<feature type="region of interest" description="Disordered" evidence="1">
    <location>
        <begin position="158"/>
        <end position="187"/>
    </location>
</feature>
<organism evidence="2 4">
    <name type="scientific">Gibberella zeae (strain ATCC MYA-4620 / CBS 123657 / FGSC 9075 / NRRL 31084 / PH-1)</name>
    <name type="common">Wheat head blight fungus</name>
    <name type="synonym">Fusarium graminearum</name>
    <dbReference type="NCBI Taxonomy" id="229533"/>
    <lineage>
        <taxon>Eukaryota</taxon>
        <taxon>Fungi</taxon>
        <taxon>Dikarya</taxon>
        <taxon>Ascomycota</taxon>
        <taxon>Pezizomycotina</taxon>
        <taxon>Sordariomycetes</taxon>
        <taxon>Hypocreomycetidae</taxon>
        <taxon>Hypocreales</taxon>
        <taxon>Nectriaceae</taxon>
        <taxon>Fusarium</taxon>
    </lineage>
</organism>
<evidence type="ECO:0000313" key="2">
    <source>
        <dbReference type="EMBL" id="CEF79478.1"/>
    </source>
</evidence>
<evidence type="ECO:0000313" key="3">
    <source>
        <dbReference type="EnsemblFungi" id="CEF79478"/>
    </source>
</evidence>
<dbReference type="VEuPathDB" id="FungiDB:FGRAMPH1_01G15353"/>
<evidence type="ECO:0000313" key="4">
    <source>
        <dbReference type="Proteomes" id="UP000070720"/>
    </source>
</evidence>
<reference evidence="3 4" key="1">
    <citation type="journal article" date="2007" name="Science">
        <title>The Fusarium graminearum genome reveals a link between localized polymorphism and pathogen specialization.</title>
        <authorList>
            <person name="Cuomo C.A."/>
            <person name="Gueldener U."/>
            <person name="Xu J.-R."/>
            <person name="Trail F."/>
            <person name="Turgeon B.G."/>
            <person name="Di Pietro A."/>
            <person name="Walton J.D."/>
            <person name="Ma L.-J."/>
            <person name="Baker S.E."/>
            <person name="Rep M."/>
            <person name="Adam G."/>
            <person name="Antoniw J."/>
            <person name="Baldwin T."/>
            <person name="Calvo S.E."/>
            <person name="Chang Y.-L."/>
            <person name="DeCaprio D."/>
            <person name="Gale L.R."/>
            <person name="Gnerre S."/>
            <person name="Goswami R.S."/>
            <person name="Hammond-Kosack K."/>
            <person name="Harris L.J."/>
            <person name="Hilburn K."/>
            <person name="Kennell J.C."/>
            <person name="Kroken S."/>
            <person name="Magnuson J.K."/>
            <person name="Mannhaupt G."/>
            <person name="Mauceli E.W."/>
            <person name="Mewes H.-W."/>
            <person name="Mitterbauer R."/>
            <person name="Muehlbauer G."/>
            <person name="Muensterkoetter M."/>
            <person name="Nelson D."/>
            <person name="O'Donnell K."/>
            <person name="Ouellet T."/>
            <person name="Qi W."/>
            <person name="Quesneville H."/>
            <person name="Roncero M.I.G."/>
            <person name="Seong K.-Y."/>
            <person name="Tetko I.V."/>
            <person name="Urban M."/>
            <person name="Waalwijk C."/>
            <person name="Ward T.J."/>
            <person name="Yao J."/>
            <person name="Birren B.W."/>
            <person name="Kistler H.C."/>
        </authorList>
    </citation>
    <scope>NUCLEOTIDE SEQUENCE [LARGE SCALE GENOMIC DNA]</scope>
    <source>
        <strain evidence="4">ATCC MYA-4620 / CBS 123657 / FGSC 9075 / NRRL 31084 / PH-1</strain>
        <strain evidence="3">PH-1 / ATCC MYA-4620 / FGSC 9075 / NRRL 31084</strain>
    </source>
</reference>
<evidence type="ECO:0000256" key="1">
    <source>
        <dbReference type="SAM" id="MobiDB-lite"/>
    </source>
</evidence>
<dbReference type="KEGG" id="fgr:FGSG_12253"/>
<dbReference type="InParanoid" id="I1S5Y2"/>
<feature type="region of interest" description="Disordered" evidence="1">
    <location>
        <begin position="1"/>
        <end position="22"/>
    </location>
</feature>
<dbReference type="EnsemblFungi" id="CEF79478">
    <property type="protein sequence ID" value="CEF79478"/>
    <property type="gene ID" value="FGRRES_12253"/>
</dbReference>
<dbReference type="Proteomes" id="UP000070720">
    <property type="component" value="Chromosome 2"/>
</dbReference>
<reference evidence="3" key="4">
    <citation type="submission" date="2017-01" db="UniProtKB">
        <authorList>
            <consortium name="EnsemblFungi"/>
        </authorList>
    </citation>
    <scope>IDENTIFICATION</scope>
    <source>
        <strain evidence="3">PH-1 / ATCC MYA-4620 / FGSC 9075 / NRRL 31084</strain>
    </source>
</reference>
<dbReference type="RefSeq" id="XP_011321139.1">
    <property type="nucleotide sequence ID" value="XM_011322837.1"/>
</dbReference>
<proteinExistence type="predicted"/>
<dbReference type="HOGENOM" id="CLU_1447810_0_0_1"/>
<reference evidence="2 4" key="3">
    <citation type="journal article" date="2015" name="BMC Genomics">
        <title>The completed genome sequence of the pathogenic ascomycete fungus Fusarium graminearum.</title>
        <authorList>
            <person name="King R."/>
            <person name="Urban M."/>
            <person name="Hammond-Kosack M.C."/>
            <person name="Hassani-Pak K."/>
            <person name="Hammond-Kosack K.E."/>
        </authorList>
    </citation>
    <scope>NUCLEOTIDE SEQUENCE [LARGE SCALE GENOMIC DNA]</scope>
    <source>
        <strain evidence="4">ATCC MYA-4620 / CBS 123657 / FGSC 9075 / NRRL 31084 / PH-1</strain>
        <strain evidence="2">PH-1</strain>
    </source>
</reference>
<accession>I1S5Y2</accession>
<sequence length="187" mass="20856">MTRQDKTRWTQNNRTEASFRNPYGRGHSWAGLKVVYNKVQTRARARGKKGPSQLRVHRETPVMTDQTRGSKAHTQYRPVRRGEGGVDARCAATIPKSKGRGRSLVLGAEEREGVRNARPLNGVAVVCRYRGYVRARALVQLPGYLNLRRAIGQDRACAGQRWAPPPGPFAPRSQDEAPRTTARTATV</sequence>
<keyword evidence="4" id="KW-1185">Reference proteome</keyword>
<dbReference type="EMBL" id="HG970333">
    <property type="protein sequence ID" value="CEF79478.1"/>
    <property type="molecule type" value="Genomic_DNA"/>
</dbReference>
<gene>
    <name evidence="2" type="ORF">FGRAMPH1_01T15353</name>
</gene>
<protein>
    <submittedName>
        <fullName evidence="2">Chromosome 2, complete genome</fullName>
    </submittedName>
</protein>
<feature type="compositionally biased region" description="Polar residues" evidence="1">
    <location>
        <begin position="9"/>
        <end position="18"/>
    </location>
</feature>
<reference evidence="3 4" key="2">
    <citation type="journal article" date="2010" name="Nature">
        <title>Comparative genomics reveals mobile pathogenicity chromosomes in Fusarium.</title>
        <authorList>
            <person name="Ma L.J."/>
            <person name="van der Does H.C."/>
            <person name="Borkovich K.A."/>
            <person name="Coleman J.J."/>
            <person name="Daboussi M.J."/>
            <person name="Di Pietro A."/>
            <person name="Dufresne M."/>
            <person name="Freitag M."/>
            <person name="Grabherr M."/>
            <person name="Henrissat B."/>
            <person name="Houterman P.M."/>
            <person name="Kang S."/>
            <person name="Shim W.B."/>
            <person name="Woloshuk C."/>
            <person name="Xie X."/>
            <person name="Xu J.R."/>
            <person name="Antoniw J."/>
            <person name="Baker S.E."/>
            <person name="Bluhm B.H."/>
            <person name="Breakspear A."/>
            <person name="Brown D.W."/>
            <person name="Butchko R.A."/>
            <person name="Chapman S."/>
            <person name="Coulson R."/>
            <person name="Coutinho P.M."/>
            <person name="Danchin E.G."/>
            <person name="Diener A."/>
            <person name="Gale L.R."/>
            <person name="Gardiner D.M."/>
            <person name="Goff S."/>
            <person name="Hammond-Kosack K.E."/>
            <person name="Hilburn K."/>
            <person name="Hua-Van A."/>
            <person name="Jonkers W."/>
            <person name="Kazan K."/>
            <person name="Kodira C.D."/>
            <person name="Koehrsen M."/>
            <person name="Kumar L."/>
            <person name="Lee Y.H."/>
            <person name="Li L."/>
            <person name="Manners J.M."/>
            <person name="Miranda-Saavedra D."/>
            <person name="Mukherjee M."/>
            <person name="Park G."/>
            <person name="Park J."/>
            <person name="Park S.Y."/>
            <person name="Proctor R.H."/>
            <person name="Regev A."/>
            <person name="Ruiz-Roldan M.C."/>
            <person name="Sain D."/>
            <person name="Sakthikumar S."/>
            <person name="Sykes S."/>
            <person name="Schwartz D.C."/>
            <person name="Turgeon B.G."/>
            <person name="Wapinski I."/>
            <person name="Yoder O."/>
            <person name="Young S."/>
            <person name="Zeng Q."/>
            <person name="Zhou S."/>
            <person name="Galagan J."/>
            <person name="Cuomo C.A."/>
            <person name="Kistler H.C."/>
            <person name="Rep M."/>
        </authorList>
    </citation>
    <scope>GENOME REANNOTATION</scope>
    <source>
        <strain evidence="4">ATCC MYA-4620 / CBS 123657 / FGSC 9075 / NRRL 31084 / PH-1</strain>
        <strain evidence="3">PH-1 / ATCC MYA-4620 / FGSC 9075 / NRRL 31084</strain>
    </source>
</reference>
<dbReference type="AlphaFoldDB" id="I1S5Y2"/>
<accession>A0A098DKK7</accession>
<name>I1S5Y2_GIBZE</name>